<evidence type="ECO:0000313" key="1">
    <source>
        <dbReference type="EMBL" id="ORX64695.1"/>
    </source>
</evidence>
<protein>
    <submittedName>
        <fullName evidence="1">Uncharacterized protein</fullName>
    </submittedName>
</protein>
<reference evidence="1 2" key="1">
    <citation type="submission" date="2016-07" db="EMBL/GenBank/DDBJ databases">
        <title>Pervasive Adenine N6-methylation of Active Genes in Fungi.</title>
        <authorList>
            <consortium name="DOE Joint Genome Institute"/>
            <person name="Mondo S.J."/>
            <person name="Dannebaum R.O."/>
            <person name="Kuo R.C."/>
            <person name="Labutti K."/>
            <person name="Haridas S."/>
            <person name="Kuo A."/>
            <person name="Salamov A."/>
            <person name="Ahrendt S.R."/>
            <person name="Lipzen A."/>
            <person name="Sullivan W."/>
            <person name="Andreopoulos W.B."/>
            <person name="Clum A."/>
            <person name="Lindquist E."/>
            <person name="Daum C."/>
            <person name="Ramamoorthy G.K."/>
            <person name="Gryganskyi A."/>
            <person name="Culley D."/>
            <person name="Magnuson J.K."/>
            <person name="James T.Y."/>
            <person name="O'Malley M.A."/>
            <person name="Stajich J.E."/>
            <person name="Spatafora J.W."/>
            <person name="Visel A."/>
            <person name="Grigoriev I.V."/>
        </authorList>
    </citation>
    <scope>NUCLEOTIDE SEQUENCE [LARGE SCALE GENOMIC DNA]</scope>
    <source>
        <strain evidence="1 2">ATCC 12442</strain>
    </source>
</reference>
<gene>
    <name evidence="1" type="ORF">DL89DRAFT_166670</name>
</gene>
<dbReference type="EMBL" id="MCFD01000072">
    <property type="protein sequence ID" value="ORX64695.1"/>
    <property type="molecule type" value="Genomic_DNA"/>
</dbReference>
<sequence length="55" mass="6310">MSKRPISLEQNLPTAAFCCKSPAYRCSITLRADAVSRKHNKSCTNLFLHQSKFYF</sequence>
<dbReference type="RefSeq" id="XP_040739336.1">
    <property type="nucleotide sequence ID" value="XM_040883735.1"/>
</dbReference>
<evidence type="ECO:0000313" key="2">
    <source>
        <dbReference type="Proteomes" id="UP000193922"/>
    </source>
</evidence>
<dbReference type="GeneID" id="63800383"/>
<proteinExistence type="predicted"/>
<dbReference type="AlphaFoldDB" id="A0A1Y1VUK4"/>
<organism evidence="1 2">
    <name type="scientific">Linderina pennispora</name>
    <dbReference type="NCBI Taxonomy" id="61395"/>
    <lineage>
        <taxon>Eukaryota</taxon>
        <taxon>Fungi</taxon>
        <taxon>Fungi incertae sedis</taxon>
        <taxon>Zoopagomycota</taxon>
        <taxon>Kickxellomycotina</taxon>
        <taxon>Kickxellomycetes</taxon>
        <taxon>Kickxellales</taxon>
        <taxon>Kickxellaceae</taxon>
        <taxon>Linderina</taxon>
    </lineage>
</organism>
<keyword evidence="2" id="KW-1185">Reference proteome</keyword>
<comment type="caution">
    <text evidence="1">The sequence shown here is derived from an EMBL/GenBank/DDBJ whole genome shotgun (WGS) entry which is preliminary data.</text>
</comment>
<name>A0A1Y1VUK4_9FUNG</name>
<dbReference type="Proteomes" id="UP000193922">
    <property type="component" value="Unassembled WGS sequence"/>
</dbReference>
<accession>A0A1Y1VUK4</accession>